<gene>
    <name evidence="1" type="ORF">E2R66_25040</name>
</gene>
<dbReference type="OrthoDB" id="1270539at2"/>
<name>A0A4Y8S5G2_9SPHI</name>
<organism evidence="1 2">
    <name type="scientific">Mucilaginibacter psychrotolerans</name>
    <dbReference type="NCBI Taxonomy" id="1524096"/>
    <lineage>
        <taxon>Bacteria</taxon>
        <taxon>Pseudomonadati</taxon>
        <taxon>Bacteroidota</taxon>
        <taxon>Sphingobacteriia</taxon>
        <taxon>Sphingobacteriales</taxon>
        <taxon>Sphingobacteriaceae</taxon>
        <taxon>Mucilaginibacter</taxon>
    </lineage>
</organism>
<dbReference type="EMBL" id="SOZE01000041">
    <property type="protein sequence ID" value="TFF33654.1"/>
    <property type="molecule type" value="Genomic_DNA"/>
</dbReference>
<dbReference type="AlphaFoldDB" id="A0A4Y8S5G2"/>
<evidence type="ECO:0000313" key="1">
    <source>
        <dbReference type="EMBL" id="TFF33654.1"/>
    </source>
</evidence>
<sequence length="64" mass="7591">MVRHEKRFPLAYLVIAPGWDGWIVERTFAWIDTNRRNSKNFERLNNTSVAMVHLSAIRIMLNSF</sequence>
<dbReference type="Proteomes" id="UP000297540">
    <property type="component" value="Unassembled WGS sequence"/>
</dbReference>
<proteinExistence type="predicted"/>
<comment type="caution">
    <text evidence="1">The sequence shown here is derived from an EMBL/GenBank/DDBJ whole genome shotgun (WGS) entry which is preliminary data.</text>
</comment>
<keyword evidence="2" id="KW-1185">Reference proteome</keyword>
<protein>
    <submittedName>
        <fullName evidence="1">Uncharacterized protein</fullName>
    </submittedName>
</protein>
<reference evidence="1 2" key="1">
    <citation type="journal article" date="2017" name="Int. J. Syst. Evol. Microbiol.">
        <title>Mucilaginibacterpsychrotolerans sp. nov., isolated from peatlands.</title>
        <authorList>
            <person name="Deng Y."/>
            <person name="Shen L."/>
            <person name="Xu B."/>
            <person name="Liu Y."/>
            <person name="Gu Z."/>
            <person name="Liu H."/>
            <person name="Zhou Y."/>
        </authorList>
    </citation>
    <scope>NUCLEOTIDE SEQUENCE [LARGE SCALE GENOMIC DNA]</scope>
    <source>
        <strain evidence="1 2">NH7-4</strain>
    </source>
</reference>
<evidence type="ECO:0000313" key="2">
    <source>
        <dbReference type="Proteomes" id="UP000297540"/>
    </source>
</evidence>
<accession>A0A4Y8S5G2</accession>